<dbReference type="PANTHER" id="PTHR12785">
    <property type="entry name" value="SPLICING FACTOR 3B"/>
    <property type="match status" value="1"/>
</dbReference>
<accession>A0A2P6S359</accession>
<evidence type="ECO:0000256" key="1">
    <source>
        <dbReference type="SAM" id="MobiDB-lite"/>
    </source>
</evidence>
<dbReference type="EMBL" id="PDCK01000040">
    <property type="protein sequence ID" value="PRQ53123.1"/>
    <property type="molecule type" value="Genomic_DNA"/>
</dbReference>
<dbReference type="InterPro" id="IPR052584">
    <property type="entry name" value="U2_snRNP_Complex_Component"/>
</dbReference>
<evidence type="ECO:0000313" key="4">
    <source>
        <dbReference type="Proteomes" id="UP000238479"/>
    </source>
</evidence>
<dbReference type="OMA" id="DHETKHW"/>
<feature type="compositionally biased region" description="Acidic residues" evidence="1">
    <location>
        <begin position="62"/>
        <end position="76"/>
    </location>
</feature>
<comment type="caution">
    <text evidence="3">The sequence shown here is derived from an EMBL/GenBank/DDBJ whole genome shotgun (WGS) entry which is preliminary data.</text>
</comment>
<dbReference type="Gramene" id="PRQ53123">
    <property type="protein sequence ID" value="PRQ53123"/>
    <property type="gene ID" value="RchiOBHm_Chr2g0163031"/>
</dbReference>
<protein>
    <recommendedName>
        <fullName evidence="2">DUF382 domain-containing protein</fullName>
    </recommendedName>
</protein>
<reference evidence="3 4" key="1">
    <citation type="journal article" date="2018" name="Nat. Genet.">
        <title>The Rosa genome provides new insights in the design of modern roses.</title>
        <authorList>
            <person name="Bendahmane M."/>
        </authorList>
    </citation>
    <scope>NUCLEOTIDE SEQUENCE [LARGE SCALE GENOMIC DNA]</scope>
    <source>
        <strain evidence="4">cv. Old Blush</strain>
    </source>
</reference>
<proteinExistence type="predicted"/>
<dbReference type="Pfam" id="PF04037">
    <property type="entry name" value="DUF382"/>
    <property type="match status" value="1"/>
</dbReference>
<dbReference type="STRING" id="74649.A0A2P6S359"/>
<feature type="domain" description="DUF382" evidence="2">
    <location>
        <begin position="1"/>
        <end position="33"/>
    </location>
</feature>
<gene>
    <name evidence="3" type="ORF">RchiOBHm_Chr2g0163031</name>
</gene>
<sequence length="110" mass="13343">MDIDYQVLYDAFFKYQTKPKLTALGDLYYEGKEFNQVSLRDQMKDCGLREPVDHETKHWGDLEEEEREDLDDDMVADSEKKRKRKMKEKEGKYNKKKDFIWKSCWAAYLK</sequence>
<evidence type="ECO:0000313" key="3">
    <source>
        <dbReference type="EMBL" id="PRQ53123.1"/>
    </source>
</evidence>
<organism evidence="3 4">
    <name type="scientific">Rosa chinensis</name>
    <name type="common">China rose</name>
    <dbReference type="NCBI Taxonomy" id="74649"/>
    <lineage>
        <taxon>Eukaryota</taxon>
        <taxon>Viridiplantae</taxon>
        <taxon>Streptophyta</taxon>
        <taxon>Embryophyta</taxon>
        <taxon>Tracheophyta</taxon>
        <taxon>Spermatophyta</taxon>
        <taxon>Magnoliopsida</taxon>
        <taxon>eudicotyledons</taxon>
        <taxon>Gunneridae</taxon>
        <taxon>Pentapetalae</taxon>
        <taxon>rosids</taxon>
        <taxon>fabids</taxon>
        <taxon>Rosales</taxon>
        <taxon>Rosaceae</taxon>
        <taxon>Rosoideae</taxon>
        <taxon>Rosoideae incertae sedis</taxon>
        <taxon>Rosa</taxon>
    </lineage>
</organism>
<dbReference type="InterPro" id="IPR007180">
    <property type="entry name" value="DUF382"/>
</dbReference>
<dbReference type="GO" id="GO:0005634">
    <property type="term" value="C:nucleus"/>
    <property type="evidence" value="ECO:0007669"/>
    <property type="project" value="InterPro"/>
</dbReference>
<feature type="region of interest" description="Disordered" evidence="1">
    <location>
        <begin position="55"/>
        <end position="88"/>
    </location>
</feature>
<evidence type="ECO:0000259" key="2">
    <source>
        <dbReference type="Pfam" id="PF04037"/>
    </source>
</evidence>
<dbReference type="Proteomes" id="UP000238479">
    <property type="component" value="Chromosome 2"/>
</dbReference>
<keyword evidence="4" id="KW-1185">Reference proteome</keyword>
<name>A0A2P6S359_ROSCH</name>
<dbReference type="PANTHER" id="PTHR12785:SF6">
    <property type="entry name" value="SPLICING FACTOR 3B SUBUNIT 2"/>
    <property type="match status" value="1"/>
</dbReference>
<dbReference type="AlphaFoldDB" id="A0A2P6S359"/>